<gene>
    <name evidence="2" type="ORF">C1SCF055_LOCUS30658</name>
</gene>
<protein>
    <submittedName>
        <fullName evidence="2">Uncharacterized protein</fullName>
    </submittedName>
</protein>
<dbReference type="EMBL" id="CAMXCT010003523">
    <property type="protein sequence ID" value="CAI4004890.1"/>
    <property type="molecule type" value="Genomic_DNA"/>
</dbReference>
<keyword evidence="4" id="KW-1185">Reference proteome</keyword>
<dbReference type="EMBL" id="CAMXCT020003523">
    <property type="protein sequence ID" value="CAL1158265.1"/>
    <property type="molecule type" value="Genomic_DNA"/>
</dbReference>
<feature type="coiled-coil region" evidence="1">
    <location>
        <begin position="81"/>
        <end position="119"/>
    </location>
</feature>
<dbReference type="Proteomes" id="UP001152797">
    <property type="component" value="Unassembled WGS sequence"/>
</dbReference>
<sequence length="120" mass="13400">MLNLLIAVISDTYDRVNENMVSRLNRARAARIAELERAYGKLCMCGFLMILHPAHGSDTAGWQGAVAVIPKRTHKMLQGELKDVKGELKAELKDVKDAQGKLEGELKEIRKVLEDLSDKL</sequence>
<reference evidence="2" key="1">
    <citation type="submission" date="2022-10" db="EMBL/GenBank/DDBJ databases">
        <authorList>
            <person name="Chen Y."/>
            <person name="Dougan E. K."/>
            <person name="Chan C."/>
            <person name="Rhodes N."/>
            <person name="Thang M."/>
        </authorList>
    </citation>
    <scope>NUCLEOTIDE SEQUENCE</scope>
</reference>
<proteinExistence type="predicted"/>
<evidence type="ECO:0000313" key="4">
    <source>
        <dbReference type="Proteomes" id="UP001152797"/>
    </source>
</evidence>
<evidence type="ECO:0000256" key="1">
    <source>
        <dbReference type="SAM" id="Coils"/>
    </source>
</evidence>
<name>A0A9P1D7Z5_9DINO</name>
<organism evidence="2">
    <name type="scientific">Cladocopium goreaui</name>
    <dbReference type="NCBI Taxonomy" id="2562237"/>
    <lineage>
        <taxon>Eukaryota</taxon>
        <taxon>Sar</taxon>
        <taxon>Alveolata</taxon>
        <taxon>Dinophyceae</taxon>
        <taxon>Suessiales</taxon>
        <taxon>Symbiodiniaceae</taxon>
        <taxon>Cladocopium</taxon>
    </lineage>
</organism>
<comment type="caution">
    <text evidence="2">The sequence shown here is derived from an EMBL/GenBank/DDBJ whole genome shotgun (WGS) entry which is preliminary data.</text>
</comment>
<dbReference type="EMBL" id="CAMXCT030003523">
    <property type="protein sequence ID" value="CAL4792202.1"/>
    <property type="molecule type" value="Genomic_DNA"/>
</dbReference>
<keyword evidence="1" id="KW-0175">Coiled coil</keyword>
<evidence type="ECO:0000313" key="3">
    <source>
        <dbReference type="EMBL" id="CAL1158265.1"/>
    </source>
</evidence>
<evidence type="ECO:0000313" key="2">
    <source>
        <dbReference type="EMBL" id="CAI4004890.1"/>
    </source>
</evidence>
<reference evidence="3" key="2">
    <citation type="submission" date="2024-04" db="EMBL/GenBank/DDBJ databases">
        <authorList>
            <person name="Chen Y."/>
            <person name="Shah S."/>
            <person name="Dougan E. K."/>
            <person name="Thang M."/>
            <person name="Chan C."/>
        </authorList>
    </citation>
    <scope>NUCLEOTIDE SEQUENCE [LARGE SCALE GENOMIC DNA]</scope>
</reference>
<dbReference type="AlphaFoldDB" id="A0A9P1D7Z5"/>
<accession>A0A9P1D7Z5</accession>